<dbReference type="Gene3D" id="3.30.200.20">
    <property type="entry name" value="Phosphorylase Kinase, domain 1"/>
    <property type="match status" value="1"/>
</dbReference>
<protein>
    <submittedName>
        <fullName evidence="1">Protein kinase superfamily protein</fullName>
    </submittedName>
</protein>
<dbReference type="GO" id="GO:0016301">
    <property type="term" value="F:kinase activity"/>
    <property type="evidence" value="ECO:0007669"/>
    <property type="project" value="UniProtKB-KW"/>
</dbReference>
<evidence type="ECO:0000313" key="1">
    <source>
        <dbReference type="EMBL" id="AQK96953.1"/>
    </source>
</evidence>
<sequence>MRQPTSAGGDAGFVRADQIDLKSLDEQLERHLGRRAERGVGLPSGTGSRGGESARLGPEELTPLRRCREDWEIDPTKLVIKGVIARGTFGTVHRGVYDGQDVAGIAPAFTLLTFYTANAYACKCHDEPIFIVHELFDEIATLVISIFSFNALEIWFHV</sequence>
<dbReference type="ExpressionAtlas" id="A0A1D6G0E3">
    <property type="expression patterns" value="baseline and differential"/>
</dbReference>
<reference evidence="1" key="1">
    <citation type="submission" date="2015-12" db="EMBL/GenBank/DDBJ databases">
        <title>Update maize B73 reference genome by single molecule sequencing technologies.</title>
        <authorList>
            <consortium name="Maize Genome Sequencing Project"/>
            <person name="Ware D."/>
        </authorList>
    </citation>
    <scope>NUCLEOTIDE SEQUENCE</scope>
    <source>
        <tissue evidence="1">Seedling</tissue>
    </source>
</reference>
<accession>A0A1D6G0E3</accession>
<dbReference type="AlphaFoldDB" id="A0A1D6G0E3"/>
<keyword evidence="1" id="KW-0808">Transferase</keyword>
<gene>
    <name evidence="1" type="ORF">ZEAMMB73_Zm00001d011458</name>
</gene>
<organism evidence="1">
    <name type="scientific">Zea mays</name>
    <name type="common">Maize</name>
    <dbReference type="NCBI Taxonomy" id="4577"/>
    <lineage>
        <taxon>Eukaryota</taxon>
        <taxon>Viridiplantae</taxon>
        <taxon>Streptophyta</taxon>
        <taxon>Embryophyta</taxon>
        <taxon>Tracheophyta</taxon>
        <taxon>Spermatophyta</taxon>
        <taxon>Magnoliopsida</taxon>
        <taxon>Liliopsida</taxon>
        <taxon>Poales</taxon>
        <taxon>Poaceae</taxon>
        <taxon>PACMAD clade</taxon>
        <taxon>Panicoideae</taxon>
        <taxon>Andropogonodae</taxon>
        <taxon>Andropogoneae</taxon>
        <taxon>Tripsacinae</taxon>
        <taxon>Zea</taxon>
    </lineage>
</organism>
<dbReference type="EMBL" id="CM000784">
    <property type="protein sequence ID" value="AQK96953.1"/>
    <property type="molecule type" value="Genomic_DNA"/>
</dbReference>
<proteinExistence type="predicted"/>
<keyword evidence="1" id="KW-0418">Kinase</keyword>
<name>A0A1D6G0E3_MAIZE</name>